<reference evidence="3" key="1">
    <citation type="submission" date="2016-10" db="EMBL/GenBank/DDBJ databases">
        <authorList>
            <person name="Varghese N."/>
            <person name="Submissions S."/>
        </authorList>
    </citation>
    <scope>NUCLEOTIDE SEQUENCE [LARGE SCALE GENOMIC DNA]</scope>
    <source>
        <strain evidence="3">UNC178MFTsu3.1</strain>
    </source>
</reference>
<dbReference type="STRING" id="500610.SAMN02799615_02465"/>
<evidence type="ECO:0000313" key="3">
    <source>
        <dbReference type="Proteomes" id="UP000199477"/>
    </source>
</evidence>
<organism evidence="2 3">
    <name type="scientific">Dyella marensis</name>
    <dbReference type="NCBI Taxonomy" id="500610"/>
    <lineage>
        <taxon>Bacteria</taxon>
        <taxon>Pseudomonadati</taxon>
        <taxon>Pseudomonadota</taxon>
        <taxon>Gammaproteobacteria</taxon>
        <taxon>Lysobacterales</taxon>
        <taxon>Rhodanobacteraceae</taxon>
        <taxon>Dyella</taxon>
    </lineage>
</organism>
<proteinExistence type="predicted"/>
<name>A0A1I2G0R1_9GAMM</name>
<gene>
    <name evidence="2" type="ORF">SAMN02799615_02465</name>
</gene>
<dbReference type="PROSITE" id="PS51257">
    <property type="entry name" value="PROKAR_LIPOPROTEIN"/>
    <property type="match status" value="1"/>
</dbReference>
<dbReference type="AlphaFoldDB" id="A0A1I2G0R1"/>
<protein>
    <submittedName>
        <fullName evidence="2">Uncharacterized conserved protein YdbL, DUF1318 family</fullName>
    </submittedName>
</protein>
<accession>A0A1I2G0R1</accession>
<keyword evidence="3" id="KW-1185">Reference proteome</keyword>
<dbReference type="InterPro" id="IPR008309">
    <property type="entry name" value="YdbL"/>
</dbReference>
<sequence>MRKLAYVLLTSLLVALVGCVTINVYFPEAAAQKAADQFIGTVLDKAKPADQGNDGKDEPKPAEKPGKQPSAMLLDLLIPAAYAADTPGTPDVRIQTATTEAIRGRMQQRFQGSLGALFDSGAVGFTKDGQIAVRDASKVPLNQRAEVNASVADENRDRSALYREVANANGHPEWEAQIRATFAKGWIERARSGWYYQDPSGAWKQK</sequence>
<evidence type="ECO:0000256" key="1">
    <source>
        <dbReference type="SAM" id="MobiDB-lite"/>
    </source>
</evidence>
<dbReference type="Pfam" id="PF07027">
    <property type="entry name" value="DUF1318"/>
    <property type="match status" value="1"/>
</dbReference>
<evidence type="ECO:0000313" key="2">
    <source>
        <dbReference type="EMBL" id="SFF10560.1"/>
    </source>
</evidence>
<feature type="compositionally biased region" description="Basic and acidic residues" evidence="1">
    <location>
        <begin position="46"/>
        <end position="66"/>
    </location>
</feature>
<dbReference type="EMBL" id="FONH01000007">
    <property type="protein sequence ID" value="SFF10560.1"/>
    <property type="molecule type" value="Genomic_DNA"/>
</dbReference>
<feature type="region of interest" description="Disordered" evidence="1">
    <location>
        <begin position="46"/>
        <end position="68"/>
    </location>
</feature>
<dbReference type="Proteomes" id="UP000199477">
    <property type="component" value="Unassembled WGS sequence"/>
</dbReference>
<dbReference type="RefSeq" id="WP_026633232.1">
    <property type="nucleotide sequence ID" value="NZ_FONH01000007.1"/>
</dbReference>